<evidence type="ECO:0000313" key="3">
    <source>
        <dbReference type="EMBL" id="KCW61045.1"/>
    </source>
</evidence>
<evidence type="ECO:0000256" key="2">
    <source>
        <dbReference type="SAM" id="SignalP"/>
    </source>
</evidence>
<feature type="chain" id="PRO_5001574000" description="Secreted protein" evidence="2">
    <location>
        <begin position="21"/>
        <end position="93"/>
    </location>
</feature>
<feature type="signal peptide" evidence="2">
    <location>
        <begin position="1"/>
        <end position="20"/>
    </location>
</feature>
<dbReference type="EMBL" id="KK198760">
    <property type="protein sequence ID" value="KCW61045.1"/>
    <property type="molecule type" value="Genomic_DNA"/>
</dbReference>
<proteinExistence type="predicted"/>
<accession>A0A059B5W4</accession>
<feature type="region of interest" description="Disordered" evidence="1">
    <location>
        <begin position="51"/>
        <end position="93"/>
    </location>
</feature>
<feature type="compositionally biased region" description="Low complexity" evidence="1">
    <location>
        <begin position="60"/>
        <end position="83"/>
    </location>
</feature>
<evidence type="ECO:0000256" key="1">
    <source>
        <dbReference type="SAM" id="MobiDB-lite"/>
    </source>
</evidence>
<name>A0A059B5W4_EUCGR</name>
<evidence type="ECO:0008006" key="4">
    <source>
        <dbReference type="Google" id="ProtNLM"/>
    </source>
</evidence>
<sequence>MSFLLFFFLYFFFFSLLTVGSLPFKIPIAAKSEGSYRPPLLLPLLLQDQAQELPPPGRLPSPISTSSSGSPSSLVRSDCRSSSTRAEVGQPAG</sequence>
<dbReference type="AlphaFoldDB" id="A0A059B5W4"/>
<dbReference type="InParanoid" id="A0A059B5W4"/>
<keyword evidence="2" id="KW-0732">Signal</keyword>
<reference evidence="3" key="1">
    <citation type="submission" date="2013-07" db="EMBL/GenBank/DDBJ databases">
        <title>The genome of Eucalyptus grandis.</title>
        <authorList>
            <person name="Schmutz J."/>
            <person name="Hayes R."/>
            <person name="Myburg A."/>
            <person name="Tuskan G."/>
            <person name="Grattapaglia D."/>
            <person name="Rokhsar D.S."/>
        </authorList>
    </citation>
    <scope>NUCLEOTIDE SEQUENCE</scope>
    <source>
        <tissue evidence="3">Leaf extractions</tissue>
    </source>
</reference>
<dbReference type="Gramene" id="KCW61045">
    <property type="protein sequence ID" value="KCW61045"/>
    <property type="gene ID" value="EUGRSUZ_H03819"/>
</dbReference>
<organism evidence="3">
    <name type="scientific">Eucalyptus grandis</name>
    <name type="common">Flooded gum</name>
    <dbReference type="NCBI Taxonomy" id="71139"/>
    <lineage>
        <taxon>Eukaryota</taxon>
        <taxon>Viridiplantae</taxon>
        <taxon>Streptophyta</taxon>
        <taxon>Embryophyta</taxon>
        <taxon>Tracheophyta</taxon>
        <taxon>Spermatophyta</taxon>
        <taxon>Magnoliopsida</taxon>
        <taxon>eudicotyledons</taxon>
        <taxon>Gunneridae</taxon>
        <taxon>Pentapetalae</taxon>
        <taxon>rosids</taxon>
        <taxon>malvids</taxon>
        <taxon>Myrtales</taxon>
        <taxon>Myrtaceae</taxon>
        <taxon>Myrtoideae</taxon>
        <taxon>Eucalypteae</taxon>
        <taxon>Eucalyptus</taxon>
    </lineage>
</organism>
<gene>
    <name evidence="3" type="ORF">EUGRSUZ_H03819</name>
</gene>
<protein>
    <recommendedName>
        <fullName evidence="4">Secreted protein</fullName>
    </recommendedName>
</protein>